<dbReference type="EMBL" id="CAVMBE010000070">
    <property type="protein sequence ID" value="CAK4032770.1"/>
    <property type="molecule type" value="Genomic_DNA"/>
</dbReference>
<evidence type="ECO:0000313" key="3">
    <source>
        <dbReference type="Proteomes" id="UP001296104"/>
    </source>
</evidence>
<evidence type="ECO:0008006" key="4">
    <source>
        <dbReference type="Google" id="ProtNLM"/>
    </source>
</evidence>
<sequence length="260" mass="29789">MSAVTAVFDTTELLEAILSRVDTKTLLLAQRVEKRWQQVINNSKSLLKKLFFLPTNTFDDILDLGFLDVADSEKYNILDSTSNRSKWLEQVVIMNDLLFDTTREWKLRSVAFASPHSPPSDVTPSWKRMLLTQPPPSTGNGDVMFWFEDARDNDELCEEVDTMGEMMQKIYGKERRLRGFHVSWDTAAVRPVKHPVAGTYYVKLLNQRQREREIAAEEELMEVTVFDSKGEIEQDPAVEEARSGLNSPSRSHREGDDETA</sequence>
<keyword evidence="3" id="KW-1185">Reference proteome</keyword>
<evidence type="ECO:0000313" key="2">
    <source>
        <dbReference type="EMBL" id="CAK4032770.1"/>
    </source>
</evidence>
<organism evidence="2 3">
    <name type="scientific">Lecanosticta acicola</name>
    <dbReference type="NCBI Taxonomy" id="111012"/>
    <lineage>
        <taxon>Eukaryota</taxon>
        <taxon>Fungi</taxon>
        <taxon>Dikarya</taxon>
        <taxon>Ascomycota</taxon>
        <taxon>Pezizomycotina</taxon>
        <taxon>Dothideomycetes</taxon>
        <taxon>Dothideomycetidae</taxon>
        <taxon>Mycosphaerellales</taxon>
        <taxon>Mycosphaerellaceae</taxon>
        <taxon>Lecanosticta</taxon>
    </lineage>
</organism>
<dbReference type="SUPFAM" id="SSF81383">
    <property type="entry name" value="F-box domain"/>
    <property type="match status" value="1"/>
</dbReference>
<feature type="compositionally biased region" description="Basic and acidic residues" evidence="1">
    <location>
        <begin position="251"/>
        <end position="260"/>
    </location>
</feature>
<dbReference type="Proteomes" id="UP001296104">
    <property type="component" value="Unassembled WGS sequence"/>
</dbReference>
<reference evidence="2" key="1">
    <citation type="submission" date="2023-11" db="EMBL/GenBank/DDBJ databases">
        <authorList>
            <person name="Alioto T."/>
            <person name="Alioto T."/>
            <person name="Gomez Garrido J."/>
        </authorList>
    </citation>
    <scope>NUCLEOTIDE SEQUENCE</scope>
</reference>
<protein>
    <recommendedName>
        <fullName evidence="4">F-box domain-containing protein</fullName>
    </recommendedName>
</protein>
<name>A0AAI9EE58_9PEZI</name>
<dbReference type="AlphaFoldDB" id="A0AAI9EE58"/>
<dbReference type="InterPro" id="IPR036047">
    <property type="entry name" value="F-box-like_dom_sf"/>
</dbReference>
<evidence type="ECO:0000256" key="1">
    <source>
        <dbReference type="SAM" id="MobiDB-lite"/>
    </source>
</evidence>
<comment type="caution">
    <text evidence="2">The sequence shown here is derived from an EMBL/GenBank/DDBJ whole genome shotgun (WGS) entry which is preliminary data.</text>
</comment>
<feature type="region of interest" description="Disordered" evidence="1">
    <location>
        <begin position="227"/>
        <end position="260"/>
    </location>
</feature>
<gene>
    <name evidence="2" type="ORF">LECACI_7A007928</name>
</gene>
<proteinExistence type="predicted"/>
<accession>A0AAI9EE58</accession>